<dbReference type="Pfam" id="PF14223">
    <property type="entry name" value="Retrotran_gag_2"/>
    <property type="match status" value="1"/>
</dbReference>
<evidence type="ECO:0000313" key="1">
    <source>
        <dbReference type="EMBL" id="CEG49427.1"/>
    </source>
</evidence>
<dbReference type="EMBL" id="CCYD01003055">
    <property type="protein sequence ID" value="CEG49427.1"/>
    <property type="molecule type" value="Genomic_DNA"/>
</dbReference>
<dbReference type="OMA" id="HELWNAN"/>
<organism evidence="1 2">
    <name type="scientific">Plasmopara halstedii</name>
    <name type="common">Downy mildew of sunflower</name>
    <dbReference type="NCBI Taxonomy" id="4781"/>
    <lineage>
        <taxon>Eukaryota</taxon>
        <taxon>Sar</taxon>
        <taxon>Stramenopiles</taxon>
        <taxon>Oomycota</taxon>
        <taxon>Peronosporomycetes</taxon>
        <taxon>Peronosporales</taxon>
        <taxon>Peronosporaceae</taxon>
        <taxon>Plasmopara</taxon>
    </lineage>
</organism>
<dbReference type="AlphaFoldDB" id="A0A0N7L8B7"/>
<name>A0A0N7L8B7_PLAHL</name>
<protein>
    <submittedName>
        <fullName evidence="1">Multidrug resistance protein abc superfamily</fullName>
    </submittedName>
</protein>
<evidence type="ECO:0000313" key="2">
    <source>
        <dbReference type="Proteomes" id="UP000054928"/>
    </source>
</evidence>
<reference evidence="2" key="1">
    <citation type="submission" date="2014-09" db="EMBL/GenBank/DDBJ databases">
        <authorList>
            <person name="Sharma Rahul"/>
            <person name="Thines Marco"/>
        </authorList>
    </citation>
    <scope>NUCLEOTIDE SEQUENCE [LARGE SCALE GENOMIC DNA]</scope>
</reference>
<keyword evidence="2" id="KW-1185">Reference proteome</keyword>
<dbReference type="RefSeq" id="XP_024585796.1">
    <property type="nucleotide sequence ID" value="XM_024720615.1"/>
</dbReference>
<dbReference type="OrthoDB" id="166499at2759"/>
<accession>A0A0N7L8B7</accession>
<dbReference type="GeneID" id="36402246"/>
<proteinExistence type="predicted"/>
<sequence>MDQQREDMLALLDKAKDQWSSSFPSNRDGEEIDWRQRKWLPRTTFKEYAIFDIAEGRLKRDQLSTAEGKIAFDRPQRKIQRMIASAIPPPRLQQVDHLETGTEMWAEVNEIYKRRMDSVIKESIIFRKCDELKELKCSPTGDVSIHLTKMFRIKSDLKSYGYDVKDINMRQIMLDSLPDLYEYEQLRGSVMRR</sequence>
<dbReference type="Proteomes" id="UP000054928">
    <property type="component" value="Unassembled WGS sequence"/>
</dbReference>